<name>A0A0F7LB31_9VIRU</name>
<dbReference type="EMBL" id="KR029605">
    <property type="protein sequence ID" value="AKH48572.1"/>
    <property type="molecule type" value="Genomic_DNA"/>
</dbReference>
<accession>A0A0F7LB31</accession>
<organism evidence="1">
    <name type="scientific">uncultured marine virus</name>
    <dbReference type="NCBI Taxonomy" id="186617"/>
    <lineage>
        <taxon>Viruses</taxon>
        <taxon>environmental samples</taxon>
    </lineage>
</organism>
<reference evidence="1" key="1">
    <citation type="journal article" date="2015" name="Front. Microbiol.">
        <title>Combining genomic sequencing methods to explore viral diversity and reveal potential virus-host interactions.</title>
        <authorList>
            <person name="Chow C.E."/>
            <person name="Winget D.M."/>
            <person name="White R.A.III."/>
            <person name="Hallam S.J."/>
            <person name="Suttle C.A."/>
        </authorList>
    </citation>
    <scope>NUCLEOTIDE SEQUENCE</scope>
    <source>
        <strain evidence="1">Oxic1_10</strain>
    </source>
</reference>
<reference evidence="1" key="2">
    <citation type="submission" date="2015-03" db="EMBL/GenBank/DDBJ databases">
        <authorList>
            <person name="Chow C.-E.T."/>
            <person name="Winget D.M."/>
            <person name="White R.A.III."/>
            <person name="Hallam S.J."/>
            <person name="Suttle C.A."/>
        </authorList>
    </citation>
    <scope>NUCLEOTIDE SEQUENCE</scope>
    <source>
        <strain evidence="1">Oxic1_10</strain>
    </source>
</reference>
<sequence length="70" mass="8393">MNLNYLMLDYLKKLTTYKSQKNNYLIYMLCSKTLHLMARLITQIHLTLEITQLILCSINKQKQSMFNLLH</sequence>
<evidence type="ECO:0000313" key="1">
    <source>
        <dbReference type="EMBL" id="AKH48572.1"/>
    </source>
</evidence>
<proteinExistence type="predicted"/>
<protein>
    <submittedName>
        <fullName evidence="1">Uncharacterized protein</fullName>
    </submittedName>
</protein>